<dbReference type="EC" id="2.1.1.166" evidence="6 11"/>
<evidence type="ECO:0000256" key="3">
    <source>
        <dbReference type="ARBA" id="ARBA00022679"/>
    </source>
</evidence>
<evidence type="ECO:0000256" key="7">
    <source>
        <dbReference type="ARBA" id="ARBA00041129"/>
    </source>
</evidence>
<evidence type="ECO:0000256" key="12">
    <source>
        <dbReference type="PIRSR" id="PIRSR005461-1"/>
    </source>
</evidence>
<dbReference type="InterPro" id="IPR002877">
    <property type="entry name" value="RNA_MeTrfase_FtsJ_dom"/>
</dbReference>
<evidence type="ECO:0000256" key="4">
    <source>
        <dbReference type="ARBA" id="ARBA00022691"/>
    </source>
</evidence>
<evidence type="ECO:0000256" key="10">
    <source>
        <dbReference type="ARBA" id="ARBA00048970"/>
    </source>
</evidence>
<name>A0A410JUY1_9BACT</name>
<dbReference type="EMBL" id="CP035108">
    <property type="protein sequence ID" value="QAR31986.1"/>
    <property type="molecule type" value="Genomic_DNA"/>
</dbReference>
<protein>
    <recommendedName>
        <fullName evidence="7 11">Ribosomal RNA large subunit methyltransferase E</fullName>
        <ecNumber evidence="6 11">2.1.1.166</ecNumber>
    </recommendedName>
    <alternativeName>
        <fullName evidence="9 11">23S rRNA Um2552 methyltransferase</fullName>
    </alternativeName>
    <alternativeName>
        <fullName evidence="8 11">rRNA (uridine-2'-O-)-methyltransferase</fullName>
    </alternativeName>
</protein>
<dbReference type="RefSeq" id="WP_128465273.1">
    <property type="nucleotide sequence ID" value="NZ_CP035108.1"/>
</dbReference>
<evidence type="ECO:0000256" key="6">
    <source>
        <dbReference type="ARBA" id="ARBA00038861"/>
    </source>
</evidence>
<evidence type="ECO:0000259" key="13">
    <source>
        <dbReference type="Pfam" id="PF01728"/>
    </source>
</evidence>
<dbReference type="PIRSF" id="PIRSF005461">
    <property type="entry name" value="23S_rRNA_mtase"/>
    <property type="match status" value="1"/>
</dbReference>
<accession>A0A410JUY1</accession>
<comment type="function">
    <text evidence="5 11">Specifically methylates the uridine in position 2552 of 23S rRNA at the 2'-O position of the ribose in the fully assembled 50S ribosomal subunit.</text>
</comment>
<evidence type="ECO:0000313" key="15">
    <source>
        <dbReference type="Proteomes" id="UP000287502"/>
    </source>
</evidence>
<dbReference type="KEGG" id="gtl:EP073_00785"/>
<dbReference type="PANTHER" id="PTHR10920">
    <property type="entry name" value="RIBOSOMAL RNA METHYLTRANSFERASE"/>
    <property type="match status" value="1"/>
</dbReference>
<dbReference type="AlphaFoldDB" id="A0A410JUY1"/>
<feature type="binding site" evidence="11">
    <location>
        <position position="49"/>
    </location>
    <ligand>
        <name>S-adenosyl-L-methionine</name>
        <dbReference type="ChEBI" id="CHEBI:59789"/>
    </ligand>
</feature>
<dbReference type="GO" id="GO:0005737">
    <property type="term" value="C:cytoplasm"/>
    <property type="evidence" value="ECO:0007669"/>
    <property type="project" value="UniProtKB-SubCell"/>
</dbReference>
<keyword evidence="4 11" id="KW-0949">S-adenosyl-L-methionine</keyword>
<evidence type="ECO:0000256" key="2">
    <source>
        <dbReference type="ARBA" id="ARBA00022603"/>
    </source>
</evidence>
<evidence type="ECO:0000256" key="11">
    <source>
        <dbReference type="HAMAP-Rule" id="MF_01547"/>
    </source>
</evidence>
<dbReference type="PANTHER" id="PTHR10920:SF18">
    <property type="entry name" value="RRNA METHYLTRANSFERASE 2, MITOCHONDRIAL"/>
    <property type="match status" value="1"/>
</dbReference>
<dbReference type="Gene3D" id="3.40.50.150">
    <property type="entry name" value="Vaccinia Virus protein VP39"/>
    <property type="match status" value="1"/>
</dbReference>
<dbReference type="Pfam" id="PF01728">
    <property type="entry name" value="FtsJ"/>
    <property type="match status" value="1"/>
</dbReference>
<evidence type="ECO:0000256" key="8">
    <source>
        <dbReference type="ARBA" id="ARBA00041995"/>
    </source>
</evidence>
<dbReference type="SUPFAM" id="SSF53335">
    <property type="entry name" value="S-adenosyl-L-methionine-dependent methyltransferases"/>
    <property type="match status" value="1"/>
</dbReference>
<keyword evidence="11" id="KW-0963">Cytoplasm</keyword>
<keyword evidence="1 11" id="KW-0698">rRNA processing</keyword>
<evidence type="ECO:0000313" key="14">
    <source>
        <dbReference type="EMBL" id="QAR31986.1"/>
    </source>
</evidence>
<dbReference type="InterPro" id="IPR050082">
    <property type="entry name" value="RNA_methyltr_RlmE"/>
</dbReference>
<dbReference type="GO" id="GO:0008650">
    <property type="term" value="F:rRNA (uridine-2'-O-)-methyltransferase activity"/>
    <property type="evidence" value="ECO:0007669"/>
    <property type="project" value="UniProtKB-UniRule"/>
</dbReference>
<sequence length="197" mass="22217">MYNRKDAFYRKAKKEGYKSRAAYKLTELNKKYALYNPNSRVLDAGCSPGGWSQIVLETVKKQPVVGVDLIQVEGMGHPNFHFVLGDLTDNEVLLRVLAVCPEFDTVLSDAAPNTSGTKLLDHVNSCDLVKIIFDFTKKVLRKNGNFCFKLFDGEDTQELLKAVRKCFSMVKVIRPSATRKSSFEIYVVCKGYTGEKE</sequence>
<keyword evidence="3 11" id="KW-0808">Transferase</keyword>
<comment type="catalytic activity">
    <reaction evidence="10 11">
        <text>uridine(2552) in 23S rRNA + S-adenosyl-L-methionine = 2'-O-methyluridine(2552) in 23S rRNA + S-adenosyl-L-homocysteine + H(+)</text>
        <dbReference type="Rhea" id="RHEA:42720"/>
        <dbReference type="Rhea" id="RHEA-COMP:10202"/>
        <dbReference type="Rhea" id="RHEA-COMP:10203"/>
        <dbReference type="ChEBI" id="CHEBI:15378"/>
        <dbReference type="ChEBI" id="CHEBI:57856"/>
        <dbReference type="ChEBI" id="CHEBI:59789"/>
        <dbReference type="ChEBI" id="CHEBI:65315"/>
        <dbReference type="ChEBI" id="CHEBI:74478"/>
        <dbReference type="EC" id="2.1.1.166"/>
    </reaction>
</comment>
<reference evidence="14 15" key="1">
    <citation type="submission" date="2019-01" db="EMBL/GenBank/DDBJ databases">
        <title>Geovibrio thiophilus DSM 11263, complete genome.</title>
        <authorList>
            <person name="Spring S."/>
            <person name="Bunk B."/>
            <person name="Sproer C."/>
        </authorList>
    </citation>
    <scope>NUCLEOTIDE SEQUENCE [LARGE SCALE GENOMIC DNA]</scope>
    <source>
        <strain evidence="14 15">DSM 11263</strain>
    </source>
</reference>
<feature type="binding site" evidence="11">
    <location>
        <position position="51"/>
    </location>
    <ligand>
        <name>S-adenosyl-L-methionine</name>
        <dbReference type="ChEBI" id="CHEBI:59789"/>
    </ligand>
</feature>
<feature type="binding site" evidence="11">
    <location>
        <position position="109"/>
    </location>
    <ligand>
        <name>S-adenosyl-L-methionine</name>
        <dbReference type="ChEBI" id="CHEBI:59789"/>
    </ligand>
</feature>
<feature type="binding site" evidence="11">
    <location>
        <position position="86"/>
    </location>
    <ligand>
        <name>S-adenosyl-L-methionine</name>
        <dbReference type="ChEBI" id="CHEBI:59789"/>
    </ligand>
</feature>
<evidence type="ECO:0000256" key="1">
    <source>
        <dbReference type="ARBA" id="ARBA00022552"/>
    </source>
</evidence>
<gene>
    <name evidence="11" type="primary">rlmE</name>
    <name evidence="11" type="synonym">ftsJ</name>
    <name evidence="11" type="synonym">rrmJ</name>
    <name evidence="14" type="ORF">EP073_00785</name>
</gene>
<comment type="subcellular location">
    <subcellularLocation>
        <location evidence="11">Cytoplasm</location>
    </subcellularLocation>
</comment>
<keyword evidence="15" id="KW-1185">Reference proteome</keyword>
<feature type="domain" description="Ribosomal RNA methyltransferase FtsJ" evidence="13">
    <location>
        <begin position="17"/>
        <end position="192"/>
    </location>
</feature>
<feature type="active site" description="Proton acceptor" evidence="11 12">
    <location>
        <position position="149"/>
    </location>
</feature>
<comment type="similarity">
    <text evidence="11">Belongs to the class I-like SAM-binding methyltransferase superfamily. RNA methyltransferase RlmE family.</text>
</comment>
<evidence type="ECO:0000256" key="9">
    <source>
        <dbReference type="ARBA" id="ARBA00042745"/>
    </source>
</evidence>
<dbReference type="OrthoDB" id="9790080at2"/>
<organism evidence="14 15">
    <name type="scientific">Geovibrio thiophilus</name>
    <dbReference type="NCBI Taxonomy" id="139438"/>
    <lineage>
        <taxon>Bacteria</taxon>
        <taxon>Pseudomonadati</taxon>
        <taxon>Deferribacterota</taxon>
        <taxon>Deferribacteres</taxon>
        <taxon>Deferribacterales</taxon>
        <taxon>Geovibrionaceae</taxon>
        <taxon>Geovibrio</taxon>
    </lineage>
</organism>
<proteinExistence type="inferred from homology"/>
<dbReference type="InterPro" id="IPR029063">
    <property type="entry name" value="SAM-dependent_MTases_sf"/>
</dbReference>
<evidence type="ECO:0000256" key="5">
    <source>
        <dbReference type="ARBA" id="ARBA00037569"/>
    </source>
</evidence>
<feature type="binding site" evidence="11">
    <location>
        <position position="68"/>
    </location>
    <ligand>
        <name>S-adenosyl-L-methionine</name>
        <dbReference type="ChEBI" id="CHEBI:59789"/>
    </ligand>
</feature>
<keyword evidence="2 11" id="KW-0489">Methyltransferase</keyword>
<dbReference type="HAMAP" id="MF_01547">
    <property type="entry name" value="RNA_methyltr_E"/>
    <property type="match status" value="1"/>
</dbReference>
<dbReference type="InterPro" id="IPR015507">
    <property type="entry name" value="rRNA-MeTfrase_E"/>
</dbReference>
<dbReference type="Proteomes" id="UP000287502">
    <property type="component" value="Chromosome"/>
</dbReference>